<dbReference type="RefSeq" id="WP_123206462.1">
    <property type="nucleotide sequence ID" value="NZ_RBEE01000026.1"/>
</dbReference>
<keyword evidence="6" id="KW-0732">Signal</keyword>
<keyword evidence="2 5" id="KW-0645">Protease</keyword>
<evidence type="ECO:0000256" key="1">
    <source>
        <dbReference type="ARBA" id="ARBA00011073"/>
    </source>
</evidence>
<evidence type="ECO:0000256" key="3">
    <source>
        <dbReference type="ARBA" id="ARBA00022801"/>
    </source>
</evidence>
<dbReference type="InterPro" id="IPR036852">
    <property type="entry name" value="Peptidase_S8/S53_dom_sf"/>
</dbReference>
<dbReference type="PRINTS" id="PR00723">
    <property type="entry name" value="SUBTILISIN"/>
</dbReference>
<evidence type="ECO:0000313" key="9">
    <source>
        <dbReference type="Proteomes" id="UP000274046"/>
    </source>
</evidence>
<dbReference type="InterPro" id="IPR015500">
    <property type="entry name" value="Peptidase_S8_subtilisin-rel"/>
</dbReference>
<evidence type="ECO:0000256" key="5">
    <source>
        <dbReference type="PROSITE-ProRule" id="PRU01240"/>
    </source>
</evidence>
<dbReference type="PROSITE" id="PS00138">
    <property type="entry name" value="SUBTILASE_SER"/>
    <property type="match status" value="1"/>
</dbReference>
<dbReference type="InterPro" id="IPR051048">
    <property type="entry name" value="Peptidase_S8/S53_subtilisin"/>
</dbReference>
<evidence type="ECO:0000313" key="8">
    <source>
        <dbReference type="EMBL" id="RNL51819.1"/>
    </source>
</evidence>
<dbReference type="OrthoDB" id="9798386at2"/>
<evidence type="ECO:0000256" key="4">
    <source>
        <dbReference type="ARBA" id="ARBA00022825"/>
    </source>
</evidence>
<dbReference type="InterPro" id="IPR023828">
    <property type="entry name" value="Peptidase_S8_Ser-AS"/>
</dbReference>
<dbReference type="Gene3D" id="3.40.50.200">
    <property type="entry name" value="Peptidase S8/S53 domain"/>
    <property type="match status" value="2"/>
</dbReference>
<dbReference type="PANTHER" id="PTHR43399">
    <property type="entry name" value="SUBTILISIN-RELATED"/>
    <property type="match status" value="1"/>
</dbReference>
<dbReference type="PROSITE" id="PS51892">
    <property type="entry name" value="SUBTILASE"/>
    <property type="match status" value="1"/>
</dbReference>
<evidence type="ECO:0000259" key="7">
    <source>
        <dbReference type="Pfam" id="PF00082"/>
    </source>
</evidence>
<name>A0A3N0BS06_9SPHI</name>
<dbReference type="EMBL" id="RBEE01000026">
    <property type="protein sequence ID" value="RNL51819.1"/>
    <property type="molecule type" value="Genomic_DNA"/>
</dbReference>
<feature type="active site" description="Charge relay system" evidence="5">
    <location>
        <position position="294"/>
    </location>
</feature>
<dbReference type="GO" id="GO:0006508">
    <property type="term" value="P:proteolysis"/>
    <property type="evidence" value="ECO:0007669"/>
    <property type="project" value="UniProtKB-KW"/>
</dbReference>
<feature type="active site" description="Charge relay system" evidence="5">
    <location>
        <position position="69"/>
    </location>
</feature>
<organism evidence="8 9">
    <name type="scientific">Pedobacter jejuensis</name>
    <dbReference type="NCBI Taxonomy" id="1268550"/>
    <lineage>
        <taxon>Bacteria</taxon>
        <taxon>Pseudomonadati</taxon>
        <taxon>Bacteroidota</taxon>
        <taxon>Sphingobacteriia</taxon>
        <taxon>Sphingobacteriales</taxon>
        <taxon>Sphingobacteriaceae</taxon>
        <taxon>Pedobacter</taxon>
    </lineage>
</organism>
<feature type="signal peptide" evidence="6">
    <location>
        <begin position="1"/>
        <end position="24"/>
    </location>
</feature>
<dbReference type="SUPFAM" id="SSF52743">
    <property type="entry name" value="Subtilisin-like"/>
    <property type="match status" value="1"/>
</dbReference>
<keyword evidence="4 5" id="KW-0720">Serine protease</keyword>
<reference evidence="8 9" key="1">
    <citation type="submission" date="2018-10" db="EMBL/GenBank/DDBJ databases">
        <title>Genome sequencing of Pedobacter jejuensis TNB23.</title>
        <authorList>
            <person name="Cho Y.-J."/>
            <person name="Cho A."/>
            <person name="Kim O.-S."/>
        </authorList>
    </citation>
    <scope>NUCLEOTIDE SEQUENCE [LARGE SCALE GENOMIC DNA]</scope>
    <source>
        <strain evidence="8 9">TNB23</strain>
    </source>
</reference>
<keyword evidence="9" id="KW-1185">Reference proteome</keyword>
<dbReference type="GO" id="GO:0004252">
    <property type="term" value="F:serine-type endopeptidase activity"/>
    <property type="evidence" value="ECO:0007669"/>
    <property type="project" value="UniProtKB-UniRule"/>
</dbReference>
<feature type="active site" description="Charge relay system" evidence="5">
    <location>
        <position position="463"/>
    </location>
</feature>
<dbReference type="AlphaFoldDB" id="A0A3N0BS06"/>
<dbReference type="PANTHER" id="PTHR43399:SF4">
    <property type="entry name" value="CELL WALL-ASSOCIATED PROTEASE"/>
    <property type="match status" value="1"/>
</dbReference>
<dbReference type="InterPro" id="IPR000209">
    <property type="entry name" value="Peptidase_S8/S53_dom"/>
</dbReference>
<feature type="chain" id="PRO_5018285074" evidence="6">
    <location>
        <begin position="25"/>
        <end position="537"/>
    </location>
</feature>
<dbReference type="Proteomes" id="UP000274046">
    <property type="component" value="Unassembled WGS sequence"/>
</dbReference>
<accession>A0A3N0BS06</accession>
<evidence type="ECO:0000256" key="6">
    <source>
        <dbReference type="SAM" id="SignalP"/>
    </source>
</evidence>
<gene>
    <name evidence="8" type="ORF">D7004_13835</name>
</gene>
<proteinExistence type="inferred from homology"/>
<sequence>MNLLCNIRNLLSLAILTCCLQSLAQTPIKNWQLLDHEKDGVYGIGVEKAYSTLLKNKKPKKKVLVAIIDVGMDITHPAFRGAIWTNQKEIAGNGRDDDGNGYVDDVHGWNFMGECKVETYDCIREYVKFKSKYERLTDTLTPGMRQWTKIKTETESFLKFRERIFNRTEPAIVALSILNAYWKNSLKADSVYIGKIIHSQLPAGIDSNVIKAQKEVLTKVFPGDTLRRNALTLQAVINGYQNVVDLYKGEYLTAKTIIEQNDAGYFRKKSPGDDPYTNTDIHYGNSNTTTTMPHGNGVAGIIAASRTNPDMKGIADWVELMPISIVSQKVIGEERDKDVANAIRYAVDNGAAIINFSLGKKSSPQKILVDESIRYAASKGVLLFAAAGNDASDNDLITDYPSAYFDDGSVADNVFKVGATTSGPSLVWKFSNYGKKNVDFFAPGDDIYSTALNSSYNRDSGTSYASPTAAGLAALIWSYYPNLTYKEVAKCITHSVEESNVLVTKPGSNERVPFKALSRLGGMINAYKALLFAATIH</sequence>
<keyword evidence="3 5" id="KW-0378">Hydrolase</keyword>
<comment type="caution">
    <text evidence="8">The sequence shown here is derived from an EMBL/GenBank/DDBJ whole genome shotgun (WGS) entry which is preliminary data.</text>
</comment>
<feature type="domain" description="Peptidase S8/S53" evidence="7">
    <location>
        <begin position="61"/>
        <end position="498"/>
    </location>
</feature>
<dbReference type="Pfam" id="PF00082">
    <property type="entry name" value="Peptidase_S8"/>
    <property type="match status" value="1"/>
</dbReference>
<protein>
    <submittedName>
        <fullName evidence="8">Peptidase S8</fullName>
    </submittedName>
</protein>
<evidence type="ECO:0000256" key="2">
    <source>
        <dbReference type="ARBA" id="ARBA00022670"/>
    </source>
</evidence>
<comment type="similarity">
    <text evidence="1 5">Belongs to the peptidase S8 family.</text>
</comment>